<accession>A0A2N3LF81</accession>
<protein>
    <submittedName>
        <fullName evidence="2">Cytoplasmic protein</fullName>
    </submittedName>
</protein>
<dbReference type="Pfam" id="PF04519">
    <property type="entry name" value="Bactofilin"/>
    <property type="match status" value="1"/>
</dbReference>
<keyword evidence="3" id="KW-1185">Reference proteome</keyword>
<dbReference type="Proteomes" id="UP000233440">
    <property type="component" value="Unassembled WGS sequence"/>
</dbReference>
<name>A0A2N3LF81_9BACI</name>
<proteinExistence type="inferred from homology"/>
<dbReference type="OrthoDB" id="1730007at2"/>
<evidence type="ECO:0000256" key="1">
    <source>
        <dbReference type="ARBA" id="ARBA00044755"/>
    </source>
</evidence>
<evidence type="ECO:0000313" key="2">
    <source>
        <dbReference type="EMBL" id="PKR83183.1"/>
    </source>
</evidence>
<dbReference type="AlphaFoldDB" id="A0A2N3LF81"/>
<dbReference type="PANTHER" id="PTHR35024">
    <property type="entry name" value="HYPOTHETICAL CYTOSOLIC PROTEIN"/>
    <property type="match status" value="1"/>
</dbReference>
<dbReference type="EMBL" id="PIQO01000021">
    <property type="protein sequence ID" value="PKR83183.1"/>
    <property type="molecule type" value="Genomic_DNA"/>
</dbReference>
<dbReference type="InterPro" id="IPR007607">
    <property type="entry name" value="BacA/B"/>
</dbReference>
<comment type="caution">
    <text evidence="2">The sequence shown here is derived from an EMBL/GenBank/DDBJ whole genome shotgun (WGS) entry which is preliminary data.</text>
</comment>
<organism evidence="2 3">
    <name type="scientific">Heyndrickxia camelliae</name>
    <dbReference type="NCBI Taxonomy" id="1707093"/>
    <lineage>
        <taxon>Bacteria</taxon>
        <taxon>Bacillati</taxon>
        <taxon>Bacillota</taxon>
        <taxon>Bacilli</taxon>
        <taxon>Bacillales</taxon>
        <taxon>Bacillaceae</taxon>
        <taxon>Heyndrickxia</taxon>
    </lineage>
</organism>
<sequence length="239" mass="25388">MNMNKNRDLMINGFGSSSGGEFELASINGKGKVIGDIECKHYDCNGFATVNGNIKAETVTINGKSTINGDVDAESITIDGHSSMSGAVNTETIRISGNGSIGGSLRGDQIKINGKASIGGDCEAEEFVSEGLFTISGLLNAENIDILLYGDCKVKEIGGQTIRIRKKVQGLMKIIKSIYPTRLVADVIEGDDLHLEGVKAKIVRGNNVTIGQDCEINSVEYKGTIEVDKASKVIKTSQL</sequence>
<gene>
    <name evidence="2" type="ORF">CWO92_20265</name>
</gene>
<reference evidence="2 3" key="1">
    <citation type="submission" date="2017-11" db="EMBL/GenBank/DDBJ databases">
        <title>Bacillus camelliae sp. nov., isolated from pu'er tea.</title>
        <authorList>
            <person name="Niu L."/>
        </authorList>
    </citation>
    <scope>NUCLEOTIDE SEQUENCE [LARGE SCALE GENOMIC DNA]</scope>
    <source>
        <strain evidence="2 3">7578-1</strain>
    </source>
</reference>
<comment type="similarity">
    <text evidence="1">Belongs to the bactofilin family.</text>
</comment>
<evidence type="ECO:0000313" key="3">
    <source>
        <dbReference type="Proteomes" id="UP000233440"/>
    </source>
</evidence>
<dbReference type="PANTHER" id="PTHR35024:SF4">
    <property type="entry name" value="POLYMER-FORMING CYTOSKELETAL PROTEIN"/>
    <property type="match status" value="1"/>
</dbReference>